<protein>
    <recommendedName>
        <fullName evidence="4">Homing endonuclease LAGLIDADG domain-containing protein</fullName>
    </recommendedName>
</protein>
<accession>A0ABP0ZSU1</accession>
<evidence type="ECO:0000256" key="1">
    <source>
        <dbReference type="ARBA" id="ARBA00038476"/>
    </source>
</evidence>
<dbReference type="Gene3D" id="3.10.129.10">
    <property type="entry name" value="Hotdog Thioesterase"/>
    <property type="match status" value="1"/>
</dbReference>
<dbReference type="InterPro" id="IPR051490">
    <property type="entry name" value="THEM6_lcsJ_thioesterase"/>
</dbReference>
<organism evidence="2 3">
    <name type="scientific">Lodderomyces beijingensis</name>
    <dbReference type="NCBI Taxonomy" id="1775926"/>
    <lineage>
        <taxon>Eukaryota</taxon>
        <taxon>Fungi</taxon>
        <taxon>Dikarya</taxon>
        <taxon>Ascomycota</taxon>
        <taxon>Saccharomycotina</taxon>
        <taxon>Pichiomycetes</taxon>
        <taxon>Debaryomycetaceae</taxon>
        <taxon>Candida/Lodderomyces clade</taxon>
        <taxon>Lodderomyces</taxon>
    </lineage>
</organism>
<dbReference type="PANTHER" id="PTHR12475:SF4">
    <property type="entry name" value="PROTEIN THEM6"/>
    <property type="match status" value="1"/>
</dbReference>
<dbReference type="GeneID" id="92209837"/>
<proteinExistence type="inferred from homology"/>
<evidence type="ECO:0000313" key="3">
    <source>
        <dbReference type="Proteomes" id="UP001497383"/>
    </source>
</evidence>
<dbReference type="SUPFAM" id="SSF54637">
    <property type="entry name" value="Thioesterase/thiol ester dehydrase-isomerase"/>
    <property type="match status" value="1"/>
</dbReference>
<dbReference type="RefSeq" id="XP_066831579.1">
    <property type="nucleotide sequence ID" value="XM_066974885.1"/>
</dbReference>
<name>A0ABP0ZSU1_9ASCO</name>
<evidence type="ECO:0008006" key="4">
    <source>
        <dbReference type="Google" id="ProtNLM"/>
    </source>
</evidence>
<gene>
    <name evidence="2" type="ORF">LODBEIA_P46410</name>
</gene>
<keyword evidence="3" id="KW-1185">Reference proteome</keyword>
<evidence type="ECO:0000313" key="2">
    <source>
        <dbReference type="EMBL" id="CAK9440607.1"/>
    </source>
</evidence>
<dbReference type="InterPro" id="IPR029069">
    <property type="entry name" value="HotDog_dom_sf"/>
</dbReference>
<reference evidence="2 3" key="1">
    <citation type="submission" date="2024-03" db="EMBL/GenBank/DDBJ databases">
        <authorList>
            <person name="Brejova B."/>
        </authorList>
    </citation>
    <scope>NUCLEOTIDE SEQUENCE [LARGE SCALE GENOMIC DNA]</scope>
    <source>
        <strain evidence="2 3">CBS 14171</strain>
    </source>
</reference>
<sequence>MVSALSIIGVLLLALFVVSYKTVPLAYPVRFYFQVIRSLGASKFFTKQDATKHNTWGFRDGRDLFKFVDLKSSCSLLELDFYLHKSNSTFFFDLDIARTKLLTQVFQQFWWYAFENRDGKMGKGQPYAVANFPYTPVAAVQCQFKRELKLFEKFTIKSRVLAWDQKWLFILSVFTTKDRKNKEKVNAYALTKYVFKNGRQTIPPPDILKHCNLLDEKSEAINKVNYELVRTMVETENLEALVTTAI</sequence>
<dbReference type="EMBL" id="OZ022409">
    <property type="protein sequence ID" value="CAK9440607.1"/>
    <property type="molecule type" value="Genomic_DNA"/>
</dbReference>
<dbReference type="PANTHER" id="PTHR12475">
    <property type="match status" value="1"/>
</dbReference>
<dbReference type="CDD" id="cd00586">
    <property type="entry name" value="4HBT"/>
    <property type="match status" value="1"/>
</dbReference>
<comment type="similarity">
    <text evidence="1">Belongs to the lcsJ thioesterase family.</text>
</comment>
<dbReference type="Proteomes" id="UP001497383">
    <property type="component" value="Chromosome 5"/>
</dbReference>
<dbReference type="Pfam" id="PF13279">
    <property type="entry name" value="4HBT_2"/>
    <property type="match status" value="1"/>
</dbReference>